<dbReference type="Pfam" id="PF05147">
    <property type="entry name" value="LANC_like"/>
    <property type="match status" value="1"/>
</dbReference>
<sequence length="836" mass="91683">MSTCDDDSRFPATRRPLPAGWRFREHDLWFALHPPGVTLPEQGWKIHVSAADADADTVCDLVVDFCLDRNIAVKFLRSRAAMRLLNNKYADRGSSGKLITMYPVDEDPLAGALPALAELLRGFSGPYILSDLRYEDSPVYVRYGGFRRMTYQGPDGEVMYGIRDPDGQLVPDDRSPVFTLPEWVTVPEVLRASVERYGSGGEEEFPWRIERPLHFSNGGGVYLARDKAADGYVVLSEARPYAGLDRDGADAVARLARERDILERLSGLECVPRLLDYTVIWEHHFLVEEYIEGKSLMEEVFERYPLVGPEPSAETLAAYTRWATDVLARIDHALMSIHARGGALHRPAPRKRHRPPGRARRADRLRDRLRSDRPAASRARHSGIRRAGQPLRPRSRRLHPELPAAVDVPADHSSAGAGPGQAGHPHRGHQRALPGAAGIRDAYGAAVRQSPGPLGEDGPAWMFDTENLDWPAIRDSLVAGITASATPDREDRLFPGDPQQFATGGFTVATGAAGVLWAMHQVGAEVASEHVDWLVAAARRATDPRPGLMDGLHGVAATLESLGRRDDALDMLDRARKLHDGLVVPGVHSGLAGAGLNLLHFAETTGDEGLFTEALDIGERLAAEVVDGESRMFRPEERGGLQYGLTGVASYFLKLHDVTGEVRHLDLAGQALRREIDRGQVLPDGTFQLLENNRYLAYLGTGSGGLALVLSQYLARRDEPDHHSVIDGARRASRSPFIRHPALFMGRAGAIATLHLLGLPEDRPVVRGHVRRLAWHALSYQGHLAFPGNQLLRLSLDLETGSAGVLVALSVAFDQSASIIPVLDLRSPALEMTERK</sequence>
<dbReference type="Pfam" id="PF25816">
    <property type="entry name" value="RamC_N"/>
    <property type="match status" value="1"/>
</dbReference>
<dbReference type="InterPro" id="IPR011009">
    <property type="entry name" value="Kinase-like_dom_sf"/>
</dbReference>
<dbReference type="AlphaFoldDB" id="A0A7W9IN63"/>
<dbReference type="Gene3D" id="1.50.10.10">
    <property type="match status" value="1"/>
</dbReference>
<protein>
    <recommendedName>
        <fullName evidence="2">RamC N-terminal domain-containing protein</fullName>
    </recommendedName>
</protein>
<dbReference type="SUPFAM" id="SSF158745">
    <property type="entry name" value="LanC-like"/>
    <property type="match status" value="1"/>
</dbReference>
<evidence type="ECO:0000256" key="1">
    <source>
        <dbReference type="SAM" id="MobiDB-lite"/>
    </source>
</evidence>
<accession>A0A7W9IN63</accession>
<dbReference type="GO" id="GO:0005975">
    <property type="term" value="P:carbohydrate metabolic process"/>
    <property type="evidence" value="ECO:0007669"/>
    <property type="project" value="InterPro"/>
</dbReference>
<dbReference type="InterPro" id="IPR007822">
    <property type="entry name" value="LANC-like"/>
</dbReference>
<organism evidence="3 4">
    <name type="scientific">Streptosporangium becharense</name>
    <dbReference type="NCBI Taxonomy" id="1816182"/>
    <lineage>
        <taxon>Bacteria</taxon>
        <taxon>Bacillati</taxon>
        <taxon>Actinomycetota</taxon>
        <taxon>Actinomycetes</taxon>
        <taxon>Streptosporangiales</taxon>
        <taxon>Streptosporangiaceae</taxon>
        <taxon>Streptosporangium</taxon>
    </lineage>
</organism>
<feature type="compositionally biased region" description="Basic residues" evidence="1">
    <location>
        <begin position="347"/>
        <end position="359"/>
    </location>
</feature>
<comment type="caution">
    <text evidence="3">The sequence shown here is derived from an EMBL/GenBank/DDBJ whole genome shotgun (WGS) entry which is preliminary data.</text>
</comment>
<feature type="compositionally biased region" description="Basic and acidic residues" evidence="1">
    <location>
        <begin position="360"/>
        <end position="375"/>
    </location>
</feature>
<dbReference type="InterPro" id="IPR057929">
    <property type="entry name" value="RamC_N"/>
</dbReference>
<dbReference type="SUPFAM" id="SSF56112">
    <property type="entry name" value="Protein kinase-like (PK-like)"/>
    <property type="match status" value="1"/>
</dbReference>
<dbReference type="InterPro" id="IPR058053">
    <property type="entry name" value="RamC_C"/>
</dbReference>
<proteinExistence type="predicted"/>
<name>A0A7W9IN63_9ACTN</name>
<dbReference type="Proteomes" id="UP000540685">
    <property type="component" value="Unassembled WGS sequence"/>
</dbReference>
<dbReference type="SMART" id="SM01260">
    <property type="entry name" value="LANC_like"/>
    <property type="match status" value="1"/>
</dbReference>
<dbReference type="CDD" id="cd04791">
    <property type="entry name" value="LanC_SerThrkinase"/>
    <property type="match status" value="1"/>
</dbReference>
<reference evidence="3 4" key="1">
    <citation type="submission" date="2020-08" db="EMBL/GenBank/DDBJ databases">
        <title>Sequencing the genomes of 1000 actinobacteria strains.</title>
        <authorList>
            <person name="Klenk H.-P."/>
        </authorList>
    </citation>
    <scope>NUCLEOTIDE SEQUENCE [LARGE SCALE GENOMIC DNA]</scope>
    <source>
        <strain evidence="3 4">DSM 46887</strain>
    </source>
</reference>
<evidence type="ECO:0000313" key="3">
    <source>
        <dbReference type="EMBL" id="MBB5823208.1"/>
    </source>
</evidence>
<feature type="domain" description="RamC N-terminal" evidence="2">
    <location>
        <begin position="10"/>
        <end position="196"/>
    </location>
</feature>
<dbReference type="GO" id="GO:0031179">
    <property type="term" value="P:peptide modification"/>
    <property type="evidence" value="ECO:0007669"/>
    <property type="project" value="InterPro"/>
</dbReference>
<keyword evidence="4" id="KW-1185">Reference proteome</keyword>
<evidence type="ECO:0000259" key="2">
    <source>
        <dbReference type="Pfam" id="PF25816"/>
    </source>
</evidence>
<dbReference type="RefSeq" id="WP_184540227.1">
    <property type="nucleotide sequence ID" value="NZ_JACHMP010000001.1"/>
</dbReference>
<dbReference type="EMBL" id="JACHMP010000001">
    <property type="protein sequence ID" value="MBB5823208.1"/>
    <property type="molecule type" value="Genomic_DNA"/>
</dbReference>
<evidence type="ECO:0000313" key="4">
    <source>
        <dbReference type="Proteomes" id="UP000540685"/>
    </source>
</evidence>
<dbReference type="InterPro" id="IPR012341">
    <property type="entry name" value="6hp_glycosidase-like_sf"/>
</dbReference>
<feature type="region of interest" description="Disordered" evidence="1">
    <location>
        <begin position="341"/>
        <end position="432"/>
    </location>
</feature>
<gene>
    <name evidence="3" type="ORF">F4562_006270</name>
</gene>